<dbReference type="GO" id="GO:0005737">
    <property type="term" value="C:cytoplasm"/>
    <property type="evidence" value="ECO:0007669"/>
    <property type="project" value="TreeGrafter"/>
</dbReference>
<dbReference type="PANTHER" id="PTHR22603">
    <property type="entry name" value="CHOLINE/ETHANOALAMINE KINASE"/>
    <property type="match status" value="1"/>
</dbReference>
<dbReference type="GO" id="GO:0004305">
    <property type="term" value="F:ethanolamine kinase activity"/>
    <property type="evidence" value="ECO:0007669"/>
    <property type="project" value="TreeGrafter"/>
</dbReference>
<dbReference type="RefSeq" id="WP_168827213.1">
    <property type="nucleotide sequence ID" value="NZ_CP073013.1"/>
</dbReference>
<accession>A0A847RFB9</accession>
<dbReference type="InterPro" id="IPR011009">
    <property type="entry name" value="Kinase-like_dom_sf"/>
</dbReference>
<protein>
    <submittedName>
        <fullName evidence="2">Phosphotransferase</fullName>
    </submittedName>
</protein>
<gene>
    <name evidence="2" type="ORF">HGG82_15235</name>
</gene>
<dbReference type="Gene3D" id="3.30.200.20">
    <property type="entry name" value="Phosphorylase Kinase, domain 1"/>
    <property type="match status" value="1"/>
</dbReference>
<feature type="domain" description="Aminoglycoside phosphotransferase" evidence="1">
    <location>
        <begin position="24"/>
        <end position="240"/>
    </location>
</feature>
<dbReference type="GO" id="GO:0006646">
    <property type="term" value="P:phosphatidylethanolamine biosynthetic process"/>
    <property type="evidence" value="ECO:0007669"/>
    <property type="project" value="TreeGrafter"/>
</dbReference>
<dbReference type="Proteomes" id="UP000586067">
    <property type="component" value="Unassembled WGS sequence"/>
</dbReference>
<dbReference type="SUPFAM" id="SSF56112">
    <property type="entry name" value="Protein kinase-like (PK-like)"/>
    <property type="match status" value="1"/>
</dbReference>
<dbReference type="AlphaFoldDB" id="A0A847RFB9"/>
<reference evidence="2 3" key="1">
    <citation type="submission" date="2020-04" db="EMBL/GenBank/DDBJ databases">
        <title>Marinomonas sp. M1K-6 isolated from the deep seawater of the Mariana Trench.</title>
        <authorList>
            <person name="Li Y."/>
        </authorList>
    </citation>
    <scope>NUCLEOTIDE SEQUENCE [LARGE SCALE GENOMIC DNA]</scope>
    <source>
        <strain evidence="2 3">M1K-6</strain>
    </source>
</reference>
<keyword evidence="2" id="KW-0808">Transferase</keyword>
<dbReference type="InterPro" id="IPR002575">
    <property type="entry name" value="Aminoglycoside_PTrfase"/>
</dbReference>
<dbReference type="PANTHER" id="PTHR22603:SF66">
    <property type="entry name" value="ETHANOLAMINE KINASE"/>
    <property type="match status" value="1"/>
</dbReference>
<dbReference type="Gene3D" id="3.90.1200.10">
    <property type="match status" value="1"/>
</dbReference>
<sequence length="300" mass="33960">MTTLSEYFVKMAGILPTLAEIETTLLEDGFSNKVYLIHWHQIPRLVLRIPSSDASAFGIDRSSENAVLLAAVRAGISPPVLWHDDQGAFACQFVSQPSLDWAVFHQDKEIPRLAQALVQVHSLPMGQHHYDVFDVIEHYLAGILFHCGDNASLLVEYDYLSALFRQLTPPDVFLAPVLCHNDLNPKNILMDSEQLWLIDWEYAGVGDPLFDLAVVVKSHNLDARQTTLLLHSYRSDLPEVESLKAIQTYVKAYGLREMAWLLLKHLVTPEEALLRQHYDEFKATPGLNPFHEKGLARLIK</sequence>
<name>A0A847RFB9_9GAMM</name>
<comment type="caution">
    <text evidence="2">The sequence shown here is derived from an EMBL/GenBank/DDBJ whole genome shotgun (WGS) entry which is preliminary data.</text>
</comment>
<keyword evidence="3" id="KW-1185">Reference proteome</keyword>
<organism evidence="2 3">
    <name type="scientific">Marinomonas profundi</name>
    <dbReference type="NCBI Taxonomy" id="2726122"/>
    <lineage>
        <taxon>Bacteria</taxon>
        <taxon>Pseudomonadati</taxon>
        <taxon>Pseudomonadota</taxon>
        <taxon>Gammaproteobacteria</taxon>
        <taxon>Oceanospirillales</taxon>
        <taxon>Oceanospirillaceae</taxon>
        <taxon>Marinomonas</taxon>
    </lineage>
</organism>
<dbReference type="CDD" id="cd05151">
    <property type="entry name" value="ChoK-like"/>
    <property type="match status" value="1"/>
</dbReference>
<proteinExistence type="predicted"/>
<dbReference type="Pfam" id="PF01636">
    <property type="entry name" value="APH"/>
    <property type="match status" value="1"/>
</dbReference>
<evidence type="ECO:0000313" key="2">
    <source>
        <dbReference type="EMBL" id="NLQ18960.1"/>
    </source>
</evidence>
<evidence type="ECO:0000259" key="1">
    <source>
        <dbReference type="Pfam" id="PF01636"/>
    </source>
</evidence>
<dbReference type="EMBL" id="JABAEK010000023">
    <property type="protein sequence ID" value="NLQ18960.1"/>
    <property type="molecule type" value="Genomic_DNA"/>
</dbReference>
<evidence type="ECO:0000313" key="3">
    <source>
        <dbReference type="Proteomes" id="UP000586067"/>
    </source>
</evidence>